<dbReference type="PANTHER" id="PTHR13939">
    <property type="entry name" value="NICOTINAMIDE-NUCLEOTIDE AMIDOHYDROLASE PNCC"/>
    <property type="match status" value="1"/>
</dbReference>
<dbReference type="SMART" id="SM00852">
    <property type="entry name" value="MoCF_biosynth"/>
    <property type="match status" value="1"/>
</dbReference>
<dbReference type="InterPro" id="IPR050101">
    <property type="entry name" value="CinA"/>
</dbReference>
<dbReference type="EMBL" id="DSYK01000447">
    <property type="protein sequence ID" value="HGS22024.1"/>
    <property type="molecule type" value="Genomic_DNA"/>
</dbReference>
<dbReference type="CDD" id="cd00885">
    <property type="entry name" value="cinA"/>
    <property type="match status" value="1"/>
</dbReference>
<dbReference type="AlphaFoldDB" id="A0A7C4PL11"/>
<dbReference type="NCBIfam" id="TIGR00177">
    <property type="entry name" value="molyb_syn"/>
    <property type="match status" value="1"/>
</dbReference>
<gene>
    <name evidence="3" type="ORF">ENT37_09155</name>
</gene>
<dbReference type="PANTHER" id="PTHR13939:SF0">
    <property type="entry name" value="NMN AMIDOHYDROLASE-LIKE PROTEIN YFAY"/>
    <property type="match status" value="1"/>
</dbReference>
<evidence type="ECO:0000313" key="3">
    <source>
        <dbReference type="EMBL" id="HGS22024.1"/>
    </source>
</evidence>
<dbReference type="InterPro" id="IPR001453">
    <property type="entry name" value="MoaB/Mog_dom"/>
</dbReference>
<dbReference type="Pfam" id="PF18146">
    <property type="entry name" value="CinA_KH"/>
    <property type="match status" value="1"/>
</dbReference>
<reference evidence="3" key="1">
    <citation type="journal article" date="2020" name="mSystems">
        <title>Genome- and Community-Level Interaction Insights into Carbon Utilization and Element Cycling Functions of Hydrothermarchaeota in Hydrothermal Sediment.</title>
        <authorList>
            <person name="Zhou Z."/>
            <person name="Liu Y."/>
            <person name="Xu W."/>
            <person name="Pan J."/>
            <person name="Luo Z.H."/>
            <person name="Li M."/>
        </authorList>
    </citation>
    <scope>NUCLEOTIDE SEQUENCE [LARGE SCALE GENOMIC DNA]</scope>
    <source>
        <strain evidence="3">SpSt-573</strain>
    </source>
</reference>
<dbReference type="InterPro" id="IPR041424">
    <property type="entry name" value="CinA_KH"/>
</dbReference>
<dbReference type="NCBIfam" id="TIGR00200">
    <property type="entry name" value="cinA_nterm"/>
    <property type="match status" value="1"/>
</dbReference>
<evidence type="ECO:0000259" key="2">
    <source>
        <dbReference type="SMART" id="SM00852"/>
    </source>
</evidence>
<dbReference type="Pfam" id="PF00994">
    <property type="entry name" value="MoCF_biosynth"/>
    <property type="match status" value="1"/>
</dbReference>
<organism evidence="3">
    <name type="scientific">Anaerolinea thermolimosa</name>
    <dbReference type="NCBI Taxonomy" id="229919"/>
    <lineage>
        <taxon>Bacteria</taxon>
        <taxon>Bacillati</taxon>
        <taxon>Chloroflexota</taxon>
        <taxon>Anaerolineae</taxon>
        <taxon>Anaerolineales</taxon>
        <taxon>Anaerolineaceae</taxon>
        <taxon>Anaerolinea</taxon>
    </lineage>
</organism>
<protein>
    <recommendedName>
        <fullName evidence="1">CinA-like protein</fullName>
    </recommendedName>
</protein>
<dbReference type="SUPFAM" id="SSF53218">
    <property type="entry name" value="Molybdenum cofactor biosynthesis proteins"/>
    <property type="match status" value="1"/>
</dbReference>
<dbReference type="InterPro" id="IPR008135">
    <property type="entry name" value="Competence-induced_CinA"/>
</dbReference>
<comment type="caution">
    <text evidence="3">The sequence shown here is derived from an EMBL/GenBank/DDBJ whole genome shotgun (WGS) entry which is preliminary data.</text>
</comment>
<sequence length="389" mass="42928">MPTAEIITIGTELLLGEIQDTNTRYLARALRDLGIDLYRTTTIGDNEERIARVIEEALERCQIIITTGGLGPTVDDPTRQAVARALGVALEFRNDLWEQISNRILTRYGRQPSSNNMRQAWIPAGSIPIPNPVGTAPAFIGERGDACIISLPGVPREMEYLYQNAVVPYLKQRYHLTGVIKARVLHTAGVGESQIDEWIGDLETLSNPTVGLLAHPGQCDIRITAKANSQEEADRMIAELEATIRQRCGDSIYGADNETLEDVIFQKLAHQGWKLAAFESGLNGALRERLQNHGLPSEWIAVSESPCTAKDLESTLRDLSNRLKAEVVLGVSLIPEEEKQSLSLVMLTPLGLLENRRSYGGPPQLAASWAIHSALDFLRRNLPTPLEEN</sequence>
<proteinExistence type="inferred from homology"/>
<dbReference type="HAMAP" id="MF_00226_B">
    <property type="entry name" value="CinA_B"/>
    <property type="match status" value="1"/>
</dbReference>
<feature type="domain" description="MoaB/Mog" evidence="2">
    <location>
        <begin position="5"/>
        <end position="173"/>
    </location>
</feature>
<accession>A0A7C4PL11</accession>
<dbReference type="Gene3D" id="3.40.980.10">
    <property type="entry name" value="MoaB/Mog-like domain"/>
    <property type="match status" value="1"/>
</dbReference>
<dbReference type="InterPro" id="IPR036425">
    <property type="entry name" value="MoaB/Mog-like_dom_sf"/>
</dbReference>
<comment type="similarity">
    <text evidence="1">Belongs to the CinA family.</text>
</comment>
<dbReference type="Gene3D" id="3.30.70.2860">
    <property type="match status" value="1"/>
</dbReference>
<evidence type="ECO:0000256" key="1">
    <source>
        <dbReference type="HAMAP-Rule" id="MF_00226"/>
    </source>
</evidence>
<name>A0A7C4PL11_9CHLR</name>